<evidence type="ECO:0000313" key="1">
    <source>
        <dbReference type="Proteomes" id="UP000887580"/>
    </source>
</evidence>
<dbReference type="Proteomes" id="UP000887580">
    <property type="component" value="Unplaced"/>
</dbReference>
<accession>A0AC35GK23</accession>
<evidence type="ECO:0000313" key="2">
    <source>
        <dbReference type="WBParaSite" id="PS1159_v2.g5924.t1"/>
    </source>
</evidence>
<proteinExistence type="predicted"/>
<reference evidence="2" key="1">
    <citation type="submission" date="2022-11" db="UniProtKB">
        <authorList>
            <consortium name="WormBaseParasite"/>
        </authorList>
    </citation>
    <scope>IDENTIFICATION</scope>
</reference>
<name>A0AC35GK23_9BILA</name>
<sequence length="543" mass="61842">MPNKRVAIVGAGASGLPAIRHAILYGIEPVCFECTEHLGGLWRYTEGGTNVHGQELSCVMKSTVINTSKEMTAFSDFPPPAEYANFMHNSKLYDYFKQYAEYFELKKYIKFKHWVKNVERAPDYDKTGKWKIDYLEPDGKENSEIFDGVLIATGHHALPYYPPKWPGQDKYKGEISHAHDYRDHRGFEDKAVAIVGVGNSGGDLAVELSRIARQVYLLSRRGTWVFNRLVENGMPFDIVLFRRALLALRNFLPAAMTLKFMEFRLNRKFDHKLYGLKPEHGLFSAHPTVNDELPNRLANGTVIVKPNIKEFTETGLIFTDGSKIEPIERVILSTGYTLGFPLIEKGKIIPAIENEVTLYKYMYPPSLSKHNTLAVLGLIQPMGSIMPISEIQARLFYDVLVGEAHLPSEMKMMEEIDAKKKEMAAQFVHTRRHTIQVDYATFMDELADIIGCRPNVMELLFKDPLLAYQIVFGPQCPYSYRIKGPHAWEGARRAIMDMPQRVRKGMAPGGGVPQKDDSWEAYHYIAYFLAGIVLIFSLWGFFF</sequence>
<organism evidence="1 2">
    <name type="scientific">Panagrolaimus sp. PS1159</name>
    <dbReference type="NCBI Taxonomy" id="55785"/>
    <lineage>
        <taxon>Eukaryota</taxon>
        <taxon>Metazoa</taxon>
        <taxon>Ecdysozoa</taxon>
        <taxon>Nematoda</taxon>
        <taxon>Chromadorea</taxon>
        <taxon>Rhabditida</taxon>
        <taxon>Tylenchina</taxon>
        <taxon>Panagrolaimomorpha</taxon>
        <taxon>Panagrolaimoidea</taxon>
        <taxon>Panagrolaimidae</taxon>
        <taxon>Panagrolaimus</taxon>
    </lineage>
</organism>
<dbReference type="WBParaSite" id="PS1159_v2.g5924.t1">
    <property type="protein sequence ID" value="PS1159_v2.g5924.t1"/>
    <property type="gene ID" value="PS1159_v2.g5924"/>
</dbReference>
<protein>
    <submittedName>
        <fullName evidence="2">Flavin-containing monooxygenase</fullName>
    </submittedName>
</protein>